<evidence type="ECO:0000256" key="8">
    <source>
        <dbReference type="ARBA" id="ARBA00049360"/>
    </source>
</evidence>
<evidence type="ECO:0000256" key="7">
    <source>
        <dbReference type="ARBA" id="ARBA00023212"/>
    </source>
</evidence>
<dbReference type="GO" id="GO:0005524">
    <property type="term" value="F:ATP binding"/>
    <property type="evidence" value="ECO:0007669"/>
    <property type="project" value="UniProtKB-KW"/>
</dbReference>
<dbReference type="Pfam" id="PF00022">
    <property type="entry name" value="Actin"/>
    <property type="match status" value="1"/>
</dbReference>
<accession>A0A9Q0LC92</accession>
<evidence type="ECO:0000313" key="10">
    <source>
        <dbReference type="EMBL" id="KAJ5068630.1"/>
    </source>
</evidence>
<keyword evidence="4" id="KW-0547">Nucleotide-binding</keyword>
<dbReference type="Gene3D" id="3.30.420.40">
    <property type="match status" value="2"/>
</dbReference>
<dbReference type="SMART" id="SM00268">
    <property type="entry name" value="ACTIN"/>
    <property type="match status" value="1"/>
</dbReference>
<dbReference type="Gene3D" id="3.90.640.10">
    <property type="entry name" value="Actin, Chain A, domain 4"/>
    <property type="match status" value="1"/>
</dbReference>
<comment type="similarity">
    <text evidence="2 9">Belongs to the actin family.</text>
</comment>
<dbReference type="InterPro" id="IPR004001">
    <property type="entry name" value="Actin_CS"/>
</dbReference>
<evidence type="ECO:0000256" key="2">
    <source>
        <dbReference type="ARBA" id="ARBA00006752"/>
    </source>
</evidence>
<comment type="catalytic activity">
    <reaction evidence="8">
        <text>ATP + H2O = ADP + phosphate + H(+)</text>
        <dbReference type="Rhea" id="RHEA:13065"/>
        <dbReference type="ChEBI" id="CHEBI:15377"/>
        <dbReference type="ChEBI" id="CHEBI:15378"/>
        <dbReference type="ChEBI" id="CHEBI:30616"/>
        <dbReference type="ChEBI" id="CHEBI:43474"/>
        <dbReference type="ChEBI" id="CHEBI:456216"/>
    </reaction>
</comment>
<sequence length="373" mass="42993">MEKEIKTIVIDNGSRLIKAGFAGDDAPRTVFPSIIGRPRNSGDKIEKEEKEFYIGEEAQSKRDILSLNYPIEHGIVTDWDDMEKIWNYTFENELKVKPEEHPILITEVPLNPKQNREKITQIMFETYNVPKFYIAISPFLPIYTSGKGSGIVIDIGDGVTSVIPIFERYAFPHAIQRMNFAGRDLTDYLMKLLKEKGYSFETNTEREVVREIKEKLGYVALDFDEEMKKESTLIEKEYKLPDGEVIKIGNERFICSELLFDLYLLDFLYSGVHEMIYNSIMKCDKDIRKDLFGNIVLSGGSTMFPGFVERIEKEITQLAPPNTEIEIFALPERKYSTWIGGSILASVSISKDQWILKEEYEKSGPTIVHRKCF</sequence>
<dbReference type="PROSITE" id="PS00406">
    <property type="entry name" value="ACTINS_1"/>
    <property type="match status" value="1"/>
</dbReference>
<gene>
    <name evidence="10" type="ORF">M0811_02573</name>
</gene>
<evidence type="ECO:0000256" key="6">
    <source>
        <dbReference type="ARBA" id="ARBA00022840"/>
    </source>
</evidence>
<evidence type="ECO:0000256" key="5">
    <source>
        <dbReference type="ARBA" id="ARBA00022801"/>
    </source>
</evidence>
<dbReference type="InterPro" id="IPR043129">
    <property type="entry name" value="ATPase_NBD"/>
</dbReference>
<evidence type="ECO:0000256" key="4">
    <source>
        <dbReference type="ARBA" id="ARBA00022741"/>
    </source>
</evidence>
<evidence type="ECO:0000313" key="11">
    <source>
        <dbReference type="Proteomes" id="UP001149090"/>
    </source>
</evidence>
<keyword evidence="5" id="KW-0378">Hydrolase</keyword>
<keyword evidence="3" id="KW-0963">Cytoplasm</keyword>
<keyword evidence="6" id="KW-0067">ATP-binding</keyword>
<dbReference type="GO" id="GO:0005856">
    <property type="term" value="C:cytoskeleton"/>
    <property type="evidence" value="ECO:0007669"/>
    <property type="project" value="UniProtKB-SubCell"/>
</dbReference>
<dbReference type="InterPro" id="IPR004000">
    <property type="entry name" value="Actin"/>
</dbReference>
<dbReference type="FunFam" id="3.90.640.10:FF:000007">
    <property type="entry name" value="Actin like 7B"/>
    <property type="match status" value="1"/>
</dbReference>
<dbReference type="SUPFAM" id="SSF53067">
    <property type="entry name" value="Actin-like ATPase domain"/>
    <property type="match status" value="2"/>
</dbReference>
<dbReference type="FunFam" id="3.30.420.40:FF:000218">
    <property type="entry name" value="actin, alpha sarcomeric/skeletal-like"/>
    <property type="match status" value="1"/>
</dbReference>
<evidence type="ECO:0000256" key="9">
    <source>
        <dbReference type="RuleBase" id="RU000487"/>
    </source>
</evidence>
<reference evidence="10" key="1">
    <citation type="submission" date="2022-10" db="EMBL/GenBank/DDBJ databases">
        <title>Novel sulphate-reducing endosymbionts in the free-living metamonad Anaeramoeba.</title>
        <authorList>
            <person name="Jerlstrom-Hultqvist J."/>
            <person name="Cepicka I."/>
            <person name="Gallot-Lavallee L."/>
            <person name="Salas-Leiva D."/>
            <person name="Curtis B.A."/>
            <person name="Zahonova K."/>
            <person name="Pipaliya S."/>
            <person name="Dacks J."/>
            <person name="Roger A.J."/>
        </authorList>
    </citation>
    <scope>NUCLEOTIDE SEQUENCE</scope>
    <source>
        <strain evidence="10">BMAN</strain>
    </source>
</reference>
<dbReference type="FunFam" id="3.30.420.40:FF:000291">
    <property type="entry name" value="Actin, alpha skeletal muscle"/>
    <property type="match status" value="1"/>
</dbReference>
<proteinExistence type="inferred from homology"/>
<organism evidence="10 11">
    <name type="scientific">Anaeramoeba ignava</name>
    <name type="common">Anaerobic marine amoeba</name>
    <dbReference type="NCBI Taxonomy" id="1746090"/>
    <lineage>
        <taxon>Eukaryota</taxon>
        <taxon>Metamonada</taxon>
        <taxon>Anaeramoebidae</taxon>
        <taxon>Anaeramoeba</taxon>
    </lineage>
</organism>
<dbReference type="PANTHER" id="PTHR11937">
    <property type="entry name" value="ACTIN"/>
    <property type="match status" value="1"/>
</dbReference>
<protein>
    <submittedName>
        <fullName evidence="10">Actin-7-related</fullName>
    </submittedName>
</protein>
<evidence type="ECO:0000256" key="1">
    <source>
        <dbReference type="ARBA" id="ARBA00004245"/>
    </source>
</evidence>
<evidence type="ECO:0000256" key="3">
    <source>
        <dbReference type="ARBA" id="ARBA00022490"/>
    </source>
</evidence>
<comment type="subcellular location">
    <subcellularLocation>
        <location evidence="1">Cytoplasm</location>
        <location evidence="1">Cytoskeleton</location>
    </subcellularLocation>
</comment>
<dbReference type="Proteomes" id="UP001149090">
    <property type="component" value="Unassembled WGS sequence"/>
</dbReference>
<comment type="caution">
    <text evidence="10">The sequence shown here is derived from an EMBL/GenBank/DDBJ whole genome shotgun (WGS) entry which is preliminary data.</text>
</comment>
<keyword evidence="11" id="KW-1185">Reference proteome</keyword>
<name>A0A9Q0LC92_ANAIG</name>
<dbReference type="PRINTS" id="PR00190">
    <property type="entry name" value="ACTIN"/>
</dbReference>
<dbReference type="GO" id="GO:0016787">
    <property type="term" value="F:hydrolase activity"/>
    <property type="evidence" value="ECO:0007669"/>
    <property type="project" value="UniProtKB-KW"/>
</dbReference>
<keyword evidence="7" id="KW-0206">Cytoskeleton</keyword>
<dbReference type="EMBL" id="JAPDFW010000114">
    <property type="protein sequence ID" value="KAJ5068630.1"/>
    <property type="molecule type" value="Genomic_DNA"/>
</dbReference>
<dbReference type="AlphaFoldDB" id="A0A9Q0LC92"/>